<evidence type="ECO:0000256" key="1">
    <source>
        <dbReference type="SAM" id="Coils"/>
    </source>
</evidence>
<dbReference type="RefSeq" id="WP_068593515.1">
    <property type="nucleotide sequence ID" value="NZ_LRXL01000053.1"/>
</dbReference>
<dbReference type="EMBL" id="LRXL01000053">
    <property type="protein sequence ID" value="OAB75673.1"/>
    <property type="molecule type" value="Genomic_DNA"/>
</dbReference>
<keyword evidence="1" id="KW-0175">Coiled coil</keyword>
<dbReference type="OrthoDB" id="9805802at2"/>
<reference evidence="2 3" key="1">
    <citation type="submission" date="2016-02" db="EMBL/GenBank/DDBJ databases">
        <title>Ulvibacter sp. LPB0005, isolated from Thais luteostoma.</title>
        <authorList>
            <person name="Shin S.-K."/>
            <person name="Yi H."/>
        </authorList>
    </citation>
    <scope>NUCLEOTIDE SEQUENCE [LARGE SCALE GENOMIC DNA]</scope>
    <source>
        <strain evidence="2 3">LPB0005</strain>
    </source>
</reference>
<proteinExistence type="predicted"/>
<dbReference type="Proteomes" id="UP000077013">
    <property type="component" value="Unassembled WGS sequence"/>
</dbReference>
<gene>
    <name evidence="2" type="ORF">ULVI_14425</name>
</gene>
<organism evidence="2 3">
    <name type="scientific">Cochleicola gelatinilyticus</name>
    <dbReference type="NCBI Taxonomy" id="1763537"/>
    <lineage>
        <taxon>Bacteria</taxon>
        <taxon>Pseudomonadati</taxon>
        <taxon>Bacteroidota</taxon>
        <taxon>Flavobacteriia</taxon>
        <taxon>Flavobacteriales</taxon>
        <taxon>Flavobacteriaceae</taxon>
        <taxon>Cochleicola</taxon>
    </lineage>
</organism>
<name>A0A167EM63_9FLAO</name>
<dbReference type="AlphaFoldDB" id="A0A167EM63"/>
<comment type="caution">
    <text evidence="2">The sequence shown here is derived from an EMBL/GenBank/DDBJ whole genome shotgun (WGS) entry which is preliminary data.</text>
</comment>
<feature type="coiled-coil region" evidence="1">
    <location>
        <begin position="517"/>
        <end position="580"/>
    </location>
</feature>
<keyword evidence="3" id="KW-1185">Reference proteome</keyword>
<sequence length="803" mass="92825">MNTSDFRKTLISIAEGDGSNLLSKVIAYYYPSLDFSSRENLFESLLNRLKLLNEDSSFDFEKLKTEIESDEQIINLKEYKGKDFRIKEIEISNLRGIPQVDEDNPIPYGIGLLDDDGEINNAIILANNGVGKSSVFAGLEMIYAQEIGEKKLRTFNPDSLKHEGYNKYLKNVNNEAKPICKVKTVDGDYSLENVILKNKEVLNLLNPQSHFISEYDVIRNGQITYYGNKENTIHNIVAESLGLSEYLNCLEIAEQIPKYRRSKETTAKNRISKEIESNKTLIKNNIAVIENRDLQLKELKEQGKTQNTPLKSSELNILNELIIKTPKSLIDNINVTESIKQFNILFEQYSSIETSKMASIERQFLEAGNNLLHDFDDCPYCKNSNLTLEEMKIQVESRLLELNKMSKLNKEITESYKKTIGELLNTFQNFRNVYNFIEIDRTEINSILSSKQALETEEHLYIILAPIVNDEKLINHIKDLSERTLLTDDDFNKLANLLKNNSSLFGDFLDNTKKQISDLFKIRTEALENEIESLSNNASLPLEQTILNLEKEIKELEEQIKTATENNETLKQDEEKAIELVEFVFQIKNEIEVFNTKLRVKVNSIVETNFKAFKEPLEKILNDYFQDDPNLKLNIDLKETPYEIDGETLYSKIIVAEIMDKTNPDRVTTPDQYFNTFRYKLFSLMVGLSIALASRKKYKVNIPLVIDDLFYGSDFVSKNTFSKFIQDLVILYYAHTPDMPLQIILFTHDNFIYKNAIEGISYLPEGHKEIYLENTIKSRMFPPKDKVEEKSKTGFKYWNLINN</sequence>
<dbReference type="STRING" id="1763537.ULVI_14425"/>
<accession>A0A167EM63</accession>
<protein>
    <submittedName>
        <fullName evidence="2">Uncharacterized protein</fullName>
    </submittedName>
</protein>
<evidence type="ECO:0000313" key="3">
    <source>
        <dbReference type="Proteomes" id="UP000077013"/>
    </source>
</evidence>
<evidence type="ECO:0000313" key="2">
    <source>
        <dbReference type="EMBL" id="OAB75673.1"/>
    </source>
</evidence>